<dbReference type="InterPro" id="IPR007459">
    <property type="entry name" value="DNA_pol3_chi"/>
</dbReference>
<accession>A0A6M0QP40</accession>
<dbReference type="PANTHER" id="PTHR38767:SF1">
    <property type="entry name" value="DNA POLYMERASE III SUBUNIT CHI"/>
    <property type="match status" value="1"/>
</dbReference>
<dbReference type="EMBL" id="JAAIVJ010000001">
    <property type="protein sequence ID" value="NEY89177.1"/>
    <property type="molecule type" value="Genomic_DNA"/>
</dbReference>
<dbReference type="Proteomes" id="UP000477782">
    <property type="component" value="Unassembled WGS sequence"/>
</dbReference>
<dbReference type="GO" id="GO:0003677">
    <property type="term" value="F:DNA binding"/>
    <property type="evidence" value="ECO:0007669"/>
    <property type="project" value="InterPro"/>
</dbReference>
<dbReference type="Gene3D" id="3.40.50.10110">
    <property type="entry name" value="DNA polymerase III subunit chi"/>
    <property type="match status" value="1"/>
</dbReference>
<dbReference type="GO" id="GO:0032298">
    <property type="term" value="P:positive regulation of DNA-templated DNA replication initiation"/>
    <property type="evidence" value="ECO:0007669"/>
    <property type="project" value="TreeGrafter"/>
</dbReference>
<sequence length="150" mass="16283">MFYHLTRSGPEEVLALILPRALAAGWRVMLRSPDATRRDRLDAKLWLEPEDGFLPHGVEGGPFDAEQPVLIGQGAAANAAQGVVLLDGADPLPGEEGCERLWVLFDGGDETAVQAARGLWTKVTGLGMAAQYWSEETGRWEMKTEKKPAG</sequence>
<comment type="caution">
    <text evidence="1">The sequence shown here is derived from an EMBL/GenBank/DDBJ whole genome shotgun (WGS) entry which is preliminary data.</text>
</comment>
<dbReference type="SUPFAM" id="SSF102400">
    <property type="entry name" value="DNA polymerase III chi subunit"/>
    <property type="match status" value="1"/>
</dbReference>
<protein>
    <submittedName>
        <fullName evidence="1">DNA polymerase III subunit chi</fullName>
    </submittedName>
</protein>
<dbReference type="InterPro" id="IPR036768">
    <property type="entry name" value="PolIII_chi_sf"/>
</dbReference>
<evidence type="ECO:0000313" key="1">
    <source>
        <dbReference type="EMBL" id="NEY89177.1"/>
    </source>
</evidence>
<organism evidence="1 2">
    <name type="scientific">Tabrizicola oligotrophica</name>
    <dbReference type="NCBI Taxonomy" id="2710650"/>
    <lineage>
        <taxon>Bacteria</taxon>
        <taxon>Pseudomonadati</taxon>
        <taxon>Pseudomonadota</taxon>
        <taxon>Alphaproteobacteria</taxon>
        <taxon>Rhodobacterales</taxon>
        <taxon>Paracoccaceae</taxon>
        <taxon>Tabrizicola</taxon>
    </lineage>
</organism>
<dbReference type="Pfam" id="PF04364">
    <property type="entry name" value="DNA_pol3_chi"/>
    <property type="match status" value="1"/>
</dbReference>
<evidence type="ECO:0000313" key="2">
    <source>
        <dbReference type="Proteomes" id="UP000477782"/>
    </source>
</evidence>
<proteinExistence type="predicted"/>
<reference evidence="1 2" key="1">
    <citation type="submission" date="2020-02" db="EMBL/GenBank/DDBJ databases">
        <authorList>
            <person name="Chen W.-M."/>
        </authorList>
    </citation>
    <scope>NUCLEOTIDE SEQUENCE [LARGE SCALE GENOMIC DNA]</scope>
    <source>
        <strain evidence="1 2">KMS-5</strain>
    </source>
</reference>
<gene>
    <name evidence="1" type="ORF">G4Z14_02625</name>
</gene>
<name>A0A6M0QP40_9RHOB</name>
<dbReference type="NCBIfam" id="NF004347">
    <property type="entry name" value="PRK05728.1-4"/>
    <property type="match status" value="1"/>
</dbReference>
<dbReference type="PANTHER" id="PTHR38767">
    <property type="entry name" value="DNA POLYMERASE III SUBUNIT CHI"/>
    <property type="match status" value="1"/>
</dbReference>
<keyword evidence="2" id="KW-1185">Reference proteome</keyword>
<dbReference type="GO" id="GO:0006260">
    <property type="term" value="P:DNA replication"/>
    <property type="evidence" value="ECO:0007669"/>
    <property type="project" value="InterPro"/>
</dbReference>
<dbReference type="GO" id="GO:0003887">
    <property type="term" value="F:DNA-directed DNA polymerase activity"/>
    <property type="evidence" value="ECO:0007669"/>
    <property type="project" value="InterPro"/>
</dbReference>
<dbReference type="AlphaFoldDB" id="A0A6M0QP40"/>